<evidence type="ECO:0000313" key="3">
    <source>
        <dbReference type="Proteomes" id="UP000218811"/>
    </source>
</evidence>
<organism evidence="2 3">
    <name type="scientific">Wolfiporia cocos (strain MD-104)</name>
    <name type="common">Brown rot fungus</name>
    <dbReference type="NCBI Taxonomy" id="742152"/>
    <lineage>
        <taxon>Eukaryota</taxon>
        <taxon>Fungi</taxon>
        <taxon>Dikarya</taxon>
        <taxon>Basidiomycota</taxon>
        <taxon>Agaricomycotina</taxon>
        <taxon>Agaricomycetes</taxon>
        <taxon>Polyporales</taxon>
        <taxon>Phaeolaceae</taxon>
        <taxon>Wolfiporia</taxon>
    </lineage>
</organism>
<keyword evidence="3" id="KW-1185">Reference proteome</keyword>
<dbReference type="Proteomes" id="UP000218811">
    <property type="component" value="Unassembled WGS sequence"/>
</dbReference>
<name>A0A2H3JJW3_WOLCO</name>
<feature type="compositionally biased region" description="Basic and acidic residues" evidence="1">
    <location>
        <begin position="11"/>
        <end position="34"/>
    </location>
</feature>
<reference evidence="2 3" key="1">
    <citation type="journal article" date="2012" name="Science">
        <title>The Paleozoic origin of enzymatic lignin decomposition reconstructed from 31 fungal genomes.</title>
        <authorList>
            <person name="Floudas D."/>
            <person name="Binder M."/>
            <person name="Riley R."/>
            <person name="Barry K."/>
            <person name="Blanchette R.A."/>
            <person name="Henrissat B."/>
            <person name="Martinez A.T."/>
            <person name="Otillar R."/>
            <person name="Spatafora J.W."/>
            <person name="Yadav J.S."/>
            <person name="Aerts A."/>
            <person name="Benoit I."/>
            <person name="Boyd A."/>
            <person name="Carlson A."/>
            <person name="Copeland A."/>
            <person name="Coutinho P.M."/>
            <person name="de Vries R.P."/>
            <person name="Ferreira P."/>
            <person name="Findley K."/>
            <person name="Foster B."/>
            <person name="Gaskell J."/>
            <person name="Glotzer D."/>
            <person name="Gorecki P."/>
            <person name="Heitman J."/>
            <person name="Hesse C."/>
            <person name="Hori C."/>
            <person name="Igarashi K."/>
            <person name="Jurgens J.A."/>
            <person name="Kallen N."/>
            <person name="Kersten P."/>
            <person name="Kohler A."/>
            <person name="Kuees U."/>
            <person name="Kumar T.K.A."/>
            <person name="Kuo A."/>
            <person name="LaButti K."/>
            <person name="Larrondo L.F."/>
            <person name="Lindquist E."/>
            <person name="Ling A."/>
            <person name="Lombard V."/>
            <person name="Lucas S."/>
            <person name="Lundell T."/>
            <person name="Martin R."/>
            <person name="McLaughlin D.J."/>
            <person name="Morgenstern I."/>
            <person name="Morin E."/>
            <person name="Murat C."/>
            <person name="Nagy L.G."/>
            <person name="Nolan M."/>
            <person name="Ohm R.A."/>
            <person name="Patyshakuliyeva A."/>
            <person name="Rokas A."/>
            <person name="Ruiz-Duenas F.J."/>
            <person name="Sabat G."/>
            <person name="Salamov A."/>
            <person name="Samejima M."/>
            <person name="Schmutz J."/>
            <person name="Slot J.C."/>
            <person name="St John F."/>
            <person name="Stenlid J."/>
            <person name="Sun H."/>
            <person name="Sun S."/>
            <person name="Syed K."/>
            <person name="Tsang A."/>
            <person name="Wiebenga A."/>
            <person name="Young D."/>
            <person name="Pisabarro A."/>
            <person name="Eastwood D.C."/>
            <person name="Martin F."/>
            <person name="Cullen D."/>
            <person name="Grigoriev I.V."/>
            <person name="Hibbett D.S."/>
        </authorList>
    </citation>
    <scope>NUCLEOTIDE SEQUENCE [LARGE SCALE GENOMIC DNA]</scope>
    <source>
        <strain evidence="2 3">MD-104</strain>
    </source>
</reference>
<sequence>MRISDSQDAGTDERIPSEEVAIHVGDEADGKPTDRSRDVALVWELCAGEVVAHPADARNGHREELQGLIRTRLVSLQQFVLTVSFR</sequence>
<accession>A0A2H3JJW3</accession>
<dbReference type="AlphaFoldDB" id="A0A2H3JJW3"/>
<evidence type="ECO:0000256" key="1">
    <source>
        <dbReference type="SAM" id="MobiDB-lite"/>
    </source>
</evidence>
<dbReference type="EMBL" id="KB467954">
    <property type="protein sequence ID" value="PCH39089.1"/>
    <property type="molecule type" value="Genomic_DNA"/>
</dbReference>
<gene>
    <name evidence="2" type="ORF">WOLCODRAFT_29372</name>
</gene>
<protein>
    <submittedName>
        <fullName evidence="2">Uncharacterized protein</fullName>
    </submittedName>
</protein>
<evidence type="ECO:0000313" key="2">
    <source>
        <dbReference type="EMBL" id="PCH39089.1"/>
    </source>
</evidence>
<proteinExistence type="predicted"/>
<feature type="region of interest" description="Disordered" evidence="1">
    <location>
        <begin position="1"/>
        <end position="34"/>
    </location>
</feature>